<dbReference type="InterPro" id="IPR036259">
    <property type="entry name" value="MFS_trans_sf"/>
</dbReference>
<proteinExistence type="predicted"/>
<sequence length="407" mass="42169">MMSQPPHELKTGRGLDALALLCLVLIAASLRPAATSLGPVLAEVQSEFALHEWQVGLLTALPGVCFAAFGLVAIPLLRRLGLFTTLALSCVLIGAGILVRALVGDWTGFALLTVLALIGMAVGNVVLPVYVKARFPERGQLGSTVFTVSLGLGAMFPSLFTAPLAQDFSTWRVGLGAWALIPVAGLVVWIVLRAAHSVPVVGASATSAPESQAPRRHIFTSSKARFMAMFFGLQSVNAYVQFGWLPQIYRDAGLDPVLAGVMMTIVTFGGIPGGFIAPQIIARGILPRTIVASFAVAGVLGYLGLLAMPATLPALWAALLSYAGFAFPAALALITARTRAVSVTARTSAFVQPIGYVLAAVCPLVVGGLLGLSGGWTVPLLFMIGVCVLMGITGVIAAAPGSVDDEL</sequence>
<dbReference type="PANTHER" id="PTHR23523:SF2">
    <property type="entry name" value="2-NITROIMIDAZOLE TRANSPORTER"/>
    <property type="match status" value="1"/>
</dbReference>
<dbReference type="AlphaFoldDB" id="A0A366IG67"/>
<evidence type="ECO:0000256" key="5">
    <source>
        <dbReference type="SAM" id="Phobius"/>
    </source>
</evidence>
<name>A0A366IG67_9MICO</name>
<dbReference type="InterPro" id="IPR020846">
    <property type="entry name" value="MFS_dom"/>
</dbReference>
<keyword evidence="4 5" id="KW-0472">Membrane</keyword>
<feature type="transmembrane region" description="Helical" evidence="5">
    <location>
        <begin position="378"/>
        <end position="399"/>
    </location>
</feature>
<feature type="transmembrane region" description="Helical" evidence="5">
    <location>
        <begin position="80"/>
        <end position="103"/>
    </location>
</feature>
<evidence type="ECO:0000256" key="3">
    <source>
        <dbReference type="ARBA" id="ARBA00022989"/>
    </source>
</evidence>
<comment type="subcellular location">
    <subcellularLocation>
        <location evidence="1">Cell membrane</location>
        <topology evidence="1">Multi-pass membrane protein</topology>
    </subcellularLocation>
</comment>
<keyword evidence="3 5" id="KW-1133">Transmembrane helix</keyword>
<evidence type="ECO:0000313" key="8">
    <source>
        <dbReference type="Proteomes" id="UP000253509"/>
    </source>
</evidence>
<accession>A0A366IG67</accession>
<keyword evidence="2 5" id="KW-0812">Transmembrane</keyword>
<feature type="transmembrane region" description="Helical" evidence="5">
    <location>
        <begin position="314"/>
        <end position="334"/>
    </location>
</feature>
<dbReference type="Gene3D" id="1.20.1250.20">
    <property type="entry name" value="MFS general substrate transporter like domains"/>
    <property type="match status" value="1"/>
</dbReference>
<dbReference type="Proteomes" id="UP000253509">
    <property type="component" value="Unassembled WGS sequence"/>
</dbReference>
<evidence type="ECO:0000313" key="7">
    <source>
        <dbReference type="EMBL" id="RBP69719.1"/>
    </source>
</evidence>
<organism evidence="7 8">
    <name type="scientific">Brevibacterium celere</name>
    <dbReference type="NCBI Taxonomy" id="225845"/>
    <lineage>
        <taxon>Bacteria</taxon>
        <taxon>Bacillati</taxon>
        <taxon>Actinomycetota</taxon>
        <taxon>Actinomycetes</taxon>
        <taxon>Micrococcales</taxon>
        <taxon>Brevibacteriaceae</taxon>
        <taxon>Brevibacterium</taxon>
    </lineage>
</organism>
<keyword evidence="8" id="KW-1185">Reference proteome</keyword>
<dbReference type="InterPro" id="IPR052524">
    <property type="entry name" value="MFS_Cyanate_Porter"/>
</dbReference>
<feature type="transmembrane region" description="Helical" evidence="5">
    <location>
        <begin position="257"/>
        <end position="277"/>
    </location>
</feature>
<feature type="transmembrane region" description="Helical" evidence="5">
    <location>
        <begin position="52"/>
        <end position="73"/>
    </location>
</feature>
<dbReference type="GO" id="GO:0022857">
    <property type="term" value="F:transmembrane transporter activity"/>
    <property type="evidence" value="ECO:0007669"/>
    <property type="project" value="InterPro"/>
</dbReference>
<dbReference type="InterPro" id="IPR011701">
    <property type="entry name" value="MFS"/>
</dbReference>
<feature type="transmembrane region" description="Helical" evidence="5">
    <location>
        <begin position="226"/>
        <end position="245"/>
    </location>
</feature>
<feature type="transmembrane region" description="Helical" evidence="5">
    <location>
        <begin position="354"/>
        <end position="372"/>
    </location>
</feature>
<feature type="transmembrane region" description="Helical" evidence="5">
    <location>
        <begin position="109"/>
        <end position="131"/>
    </location>
</feature>
<feature type="transmembrane region" description="Helical" evidence="5">
    <location>
        <begin position="143"/>
        <end position="165"/>
    </location>
</feature>
<gene>
    <name evidence="7" type="ORF">DFO65_11180</name>
</gene>
<feature type="domain" description="Major facilitator superfamily (MFS) profile" evidence="6">
    <location>
        <begin position="17"/>
        <end position="403"/>
    </location>
</feature>
<protein>
    <submittedName>
        <fullName evidence="7">CP family cyanate transporter-like MFS transporter</fullName>
    </submittedName>
</protein>
<evidence type="ECO:0000256" key="4">
    <source>
        <dbReference type="ARBA" id="ARBA00023136"/>
    </source>
</evidence>
<reference evidence="7 8" key="1">
    <citation type="submission" date="2018-06" db="EMBL/GenBank/DDBJ databases">
        <title>Freshwater and sediment microbial communities from various areas in North America, analyzing microbe dynamics in response to fracking.</title>
        <authorList>
            <person name="Lamendella R."/>
        </authorList>
    </citation>
    <scope>NUCLEOTIDE SEQUENCE [LARGE SCALE GENOMIC DNA]</scope>
    <source>
        <strain evidence="7 8">3b_TX</strain>
    </source>
</reference>
<dbReference type="GO" id="GO:0005886">
    <property type="term" value="C:plasma membrane"/>
    <property type="evidence" value="ECO:0007669"/>
    <property type="project" value="UniProtKB-SubCell"/>
</dbReference>
<dbReference type="SUPFAM" id="SSF103473">
    <property type="entry name" value="MFS general substrate transporter"/>
    <property type="match status" value="1"/>
</dbReference>
<dbReference type="EMBL" id="QNSB01000011">
    <property type="protein sequence ID" value="RBP69719.1"/>
    <property type="molecule type" value="Genomic_DNA"/>
</dbReference>
<feature type="transmembrane region" description="Helical" evidence="5">
    <location>
        <begin position="171"/>
        <end position="192"/>
    </location>
</feature>
<dbReference type="PANTHER" id="PTHR23523">
    <property type="match status" value="1"/>
</dbReference>
<evidence type="ECO:0000256" key="1">
    <source>
        <dbReference type="ARBA" id="ARBA00004651"/>
    </source>
</evidence>
<feature type="transmembrane region" description="Helical" evidence="5">
    <location>
        <begin position="289"/>
        <end position="308"/>
    </location>
</feature>
<comment type="caution">
    <text evidence="7">The sequence shown here is derived from an EMBL/GenBank/DDBJ whole genome shotgun (WGS) entry which is preliminary data.</text>
</comment>
<dbReference type="Pfam" id="PF07690">
    <property type="entry name" value="MFS_1"/>
    <property type="match status" value="1"/>
</dbReference>
<evidence type="ECO:0000259" key="6">
    <source>
        <dbReference type="PROSITE" id="PS50850"/>
    </source>
</evidence>
<dbReference type="PROSITE" id="PS50850">
    <property type="entry name" value="MFS"/>
    <property type="match status" value="1"/>
</dbReference>
<evidence type="ECO:0000256" key="2">
    <source>
        <dbReference type="ARBA" id="ARBA00022692"/>
    </source>
</evidence>